<dbReference type="Proteomes" id="UP000182661">
    <property type="component" value="Unassembled WGS sequence"/>
</dbReference>
<reference evidence="2 3" key="1">
    <citation type="submission" date="2016-02" db="EMBL/GenBank/DDBJ databases">
        <title>Genome sequencing of a beta-galactosidase producing bacteria Rhizobium sp. 59.</title>
        <authorList>
            <person name="Wang D."/>
            <person name="Kot W."/>
            <person name="Qin Y."/>
            <person name="Hansen L."/>
            <person name="Naqvi K."/>
            <person name="Rensing C."/>
        </authorList>
    </citation>
    <scope>NUCLEOTIDE SEQUENCE [LARGE SCALE GENOMIC DNA]</scope>
    <source>
        <strain evidence="2 3">59</strain>
    </source>
</reference>
<name>A0A657LR87_9HYPH</name>
<dbReference type="RefSeq" id="WP_071833989.1">
    <property type="nucleotide sequence ID" value="NZ_LSRP01000096.1"/>
</dbReference>
<keyword evidence="1" id="KW-0732">Signal</keyword>
<proteinExistence type="predicted"/>
<accession>A0A657LR87</accession>
<organism evidence="2 3">
    <name type="scientific">Pararhizobium antarcticum</name>
    <dbReference type="NCBI Taxonomy" id="1798805"/>
    <lineage>
        <taxon>Bacteria</taxon>
        <taxon>Pseudomonadati</taxon>
        <taxon>Pseudomonadota</taxon>
        <taxon>Alphaproteobacteria</taxon>
        <taxon>Hyphomicrobiales</taxon>
        <taxon>Rhizobiaceae</taxon>
        <taxon>Rhizobium/Agrobacterium group</taxon>
        <taxon>Pararhizobium</taxon>
    </lineage>
</organism>
<evidence type="ECO:0000313" key="2">
    <source>
        <dbReference type="EMBL" id="OJF95086.1"/>
    </source>
</evidence>
<dbReference type="AlphaFoldDB" id="A0A657LR87"/>
<comment type="caution">
    <text evidence="2">The sequence shown here is derived from an EMBL/GenBank/DDBJ whole genome shotgun (WGS) entry which is preliminary data.</text>
</comment>
<sequence length="97" mass="10969">MPLEIRRKLSLSALAMVLVLPGQVLAYTDLPGVQTPEEIEARQSRVCEQVLVRRNKWAEPTNGPRYTYAYSCRQGGLSILSNQPPPSLERQKRGLNY</sequence>
<dbReference type="OrthoDB" id="8370098at2"/>
<evidence type="ECO:0000313" key="3">
    <source>
        <dbReference type="Proteomes" id="UP000182661"/>
    </source>
</evidence>
<evidence type="ECO:0000256" key="1">
    <source>
        <dbReference type="SAM" id="SignalP"/>
    </source>
</evidence>
<protein>
    <submittedName>
        <fullName evidence="2">Uncharacterized protein</fullName>
    </submittedName>
</protein>
<gene>
    <name evidence="2" type="ORF">AX760_04485</name>
</gene>
<feature type="signal peptide" evidence="1">
    <location>
        <begin position="1"/>
        <end position="26"/>
    </location>
</feature>
<feature type="chain" id="PRO_5024961368" evidence="1">
    <location>
        <begin position="27"/>
        <end position="97"/>
    </location>
</feature>
<dbReference type="EMBL" id="LSRP01000096">
    <property type="protein sequence ID" value="OJF95086.1"/>
    <property type="molecule type" value="Genomic_DNA"/>
</dbReference>
<keyword evidence="3" id="KW-1185">Reference proteome</keyword>